<dbReference type="Pfam" id="PF17820">
    <property type="entry name" value="PDZ_6"/>
    <property type="match status" value="1"/>
</dbReference>
<proteinExistence type="inferred from homology"/>
<dbReference type="InterPro" id="IPR050236">
    <property type="entry name" value="Ser_Thr_kinase_AGC"/>
</dbReference>
<evidence type="ECO:0000256" key="11">
    <source>
        <dbReference type="ARBA" id="ARBA00022840"/>
    </source>
</evidence>
<dbReference type="SMART" id="SM00220">
    <property type="entry name" value="S_TKc"/>
    <property type="match status" value="1"/>
</dbReference>
<feature type="region of interest" description="Disordered" evidence="15">
    <location>
        <begin position="110"/>
        <end position="135"/>
    </location>
</feature>
<keyword evidence="5" id="KW-0963">Cytoplasm</keyword>
<keyword evidence="11" id="KW-0067">ATP-binding</keyword>
<keyword evidence="10" id="KW-0418">Kinase</keyword>
<dbReference type="PROSITE" id="PS50106">
    <property type="entry name" value="PDZ"/>
    <property type="match status" value="1"/>
</dbReference>
<dbReference type="FunFam" id="3.30.200.20:FF:000012">
    <property type="entry name" value="microtubule-associated serine/threonine-protein kinase 2 isoform X1"/>
    <property type="match status" value="1"/>
</dbReference>
<dbReference type="InterPro" id="IPR041489">
    <property type="entry name" value="PDZ_6"/>
</dbReference>
<evidence type="ECO:0000256" key="10">
    <source>
        <dbReference type="ARBA" id="ARBA00022777"/>
    </source>
</evidence>
<feature type="compositionally biased region" description="Polar residues" evidence="15">
    <location>
        <begin position="1363"/>
        <end position="1389"/>
    </location>
</feature>
<feature type="domain" description="AGC-kinase C-terminal" evidence="18">
    <location>
        <begin position="689"/>
        <end position="756"/>
    </location>
</feature>
<dbReference type="InterPro" id="IPR008271">
    <property type="entry name" value="Ser/Thr_kinase_AS"/>
</dbReference>
<evidence type="ECO:0000256" key="3">
    <source>
        <dbReference type="ARBA" id="ARBA00009903"/>
    </source>
</evidence>
<keyword evidence="6" id="KW-0723">Serine/threonine-protein kinase</keyword>
<feature type="compositionally biased region" description="Polar residues" evidence="15">
    <location>
        <begin position="1219"/>
        <end position="1232"/>
    </location>
</feature>
<feature type="domain" description="Protein kinase" evidence="16">
    <location>
        <begin position="415"/>
        <end position="688"/>
    </location>
</feature>
<gene>
    <name evidence="19" type="ORF">LSH36_266g04060</name>
</gene>
<dbReference type="Gene3D" id="1.20.1480.20">
    <property type="entry name" value="MAST3 pre-PK domain-like"/>
    <property type="match status" value="1"/>
</dbReference>
<feature type="compositionally biased region" description="Low complexity" evidence="15">
    <location>
        <begin position="122"/>
        <end position="131"/>
    </location>
</feature>
<keyword evidence="9" id="KW-0547">Nucleotide-binding</keyword>
<dbReference type="SUPFAM" id="SSF140482">
    <property type="entry name" value="MAST3 pre-PK domain-like"/>
    <property type="match status" value="1"/>
</dbReference>
<feature type="compositionally biased region" description="Basic residues" evidence="15">
    <location>
        <begin position="1202"/>
        <end position="1212"/>
    </location>
</feature>
<accession>A0AAD9N3X9</accession>
<feature type="compositionally biased region" description="Basic residues" evidence="15">
    <location>
        <begin position="1184"/>
        <end position="1194"/>
    </location>
</feature>
<feature type="compositionally biased region" description="Basic residues" evidence="15">
    <location>
        <begin position="170"/>
        <end position="180"/>
    </location>
</feature>
<dbReference type="SUPFAM" id="SSF50156">
    <property type="entry name" value="PDZ domain-like"/>
    <property type="match status" value="1"/>
</dbReference>
<dbReference type="CDD" id="cd05609">
    <property type="entry name" value="STKc_MAST"/>
    <property type="match status" value="1"/>
</dbReference>
<feature type="domain" description="PDZ" evidence="17">
    <location>
        <begin position="1077"/>
        <end position="1165"/>
    </location>
</feature>
<dbReference type="InterPro" id="IPR000961">
    <property type="entry name" value="AGC-kinase_C"/>
</dbReference>
<feature type="compositionally biased region" description="Polar residues" evidence="15">
    <location>
        <begin position="1424"/>
        <end position="1434"/>
    </location>
</feature>
<dbReference type="InterPro" id="IPR023142">
    <property type="entry name" value="MAST_pre-PK_dom_sf"/>
</dbReference>
<dbReference type="Pfam" id="PF00069">
    <property type="entry name" value="Pkinase"/>
    <property type="match status" value="1"/>
</dbReference>
<dbReference type="SMART" id="SM00228">
    <property type="entry name" value="PDZ"/>
    <property type="match status" value="1"/>
</dbReference>
<evidence type="ECO:0000256" key="5">
    <source>
        <dbReference type="ARBA" id="ARBA00022490"/>
    </source>
</evidence>
<evidence type="ECO:0000256" key="9">
    <source>
        <dbReference type="ARBA" id="ARBA00022741"/>
    </source>
</evidence>
<feature type="compositionally biased region" description="Low complexity" evidence="15">
    <location>
        <begin position="1234"/>
        <end position="1251"/>
    </location>
</feature>
<organism evidence="19 20">
    <name type="scientific">Paralvinella palmiformis</name>
    <dbReference type="NCBI Taxonomy" id="53620"/>
    <lineage>
        <taxon>Eukaryota</taxon>
        <taxon>Metazoa</taxon>
        <taxon>Spiralia</taxon>
        <taxon>Lophotrochozoa</taxon>
        <taxon>Annelida</taxon>
        <taxon>Polychaeta</taxon>
        <taxon>Sedentaria</taxon>
        <taxon>Canalipalpata</taxon>
        <taxon>Terebellida</taxon>
        <taxon>Terebelliformia</taxon>
        <taxon>Alvinellidae</taxon>
        <taxon>Paralvinella</taxon>
    </lineage>
</organism>
<reference evidence="19" key="1">
    <citation type="journal article" date="2023" name="Mol. Biol. Evol.">
        <title>Third-Generation Sequencing Reveals the Adaptive Role of the Epigenome in Three Deep-Sea Polychaetes.</title>
        <authorList>
            <person name="Perez M."/>
            <person name="Aroh O."/>
            <person name="Sun Y."/>
            <person name="Lan Y."/>
            <person name="Juniper S.K."/>
            <person name="Young C.R."/>
            <person name="Angers B."/>
            <person name="Qian P.Y."/>
        </authorList>
    </citation>
    <scope>NUCLEOTIDE SEQUENCE</scope>
    <source>
        <strain evidence="19">P08H-3</strain>
    </source>
</reference>
<feature type="compositionally biased region" description="Low complexity" evidence="15">
    <location>
        <begin position="181"/>
        <end position="190"/>
    </location>
</feature>
<dbReference type="Gene3D" id="2.30.42.10">
    <property type="match status" value="1"/>
</dbReference>
<dbReference type="InterPro" id="IPR000719">
    <property type="entry name" value="Prot_kinase_dom"/>
</dbReference>
<evidence type="ECO:0000313" key="20">
    <source>
        <dbReference type="Proteomes" id="UP001208570"/>
    </source>
</evidence>
<dbReference type="InterPro" id="IPR036034">
    <property type="entry name" value="PDZ_sf"/>
</dbReference>
<evidence type="ECO:0000259" key="16">
    <source>
        <dbReference type="PROSITE" id="PS50011"/>
    </source>
</evidence>
<evidence type="ECO:0000256" key="13">
    <source>
        <dbReference type="ARBA" id="ARBA00047899"/>
    </source>
</evidence>
<feature type="compositionally biased region" description="Polar residues" evidence="15">
    <location>
        <begin position="110"/>
        <end position="121"/>
    </location>
</feature>
<dbReference type="GO" id="GO:0035556">
    <property type="term" value="P:intracellular signal transduction"/>
    <property type="evidence" value="ECO:0007669"/>
    <property type="project" value="TreeGrafter"/>
</dbReference>
<feature type="compositionally biased region" description="Low complexity" evidence="15">
    <location>
        <begin position="1331"/>
        <end position="1349"/>
    </location>
</feature>
<dbReference type="InterPro" id="IPR001478">
    <property type="entry name" value="PDZ"/>
</dbReference>
<dbReference type="Pfam" id="PF08926">
    <property type="entry name" value="DUF1908"/>
    <property type="match status" value="1"/>
</dbReference>
<comment type="cofactor">
    <cofactor evidence="1">
        <name>Mg(2+)</name>
        <dbReference type="ChEBI" id="CHEBI:18420"/>
    </cofactor>
</comment>
<evidence type="ECO:0000256" key="1">
    <source>
        <dbReference type="ARBA" id="ARBA00001946"/>
    </source>
</evidence>
<dbReference type="InterPro" id="IPR037711">
    <property type="entry name" value="MAST"/>
</dbReference>
<feature type="compositionally biased region" description="Basic and acidic residues" evidence="15">
    <location>
        <begin position="1002"/>
        <end position="1014"/>
    </location>
</feature>
<evidence type="ECO:0000256" key="6">
    <source>
        <dbReference type="ARBA" id="ARBA00022527"/>
    </source>
</evidence>
<evidence type="ECO:0000256" key="12">
    <source>
        <dbReference type="ARBA" id="ARBA00022842"/>
    </source>
</evidence>
<dbReference type="PROSITE" id="PS50011">
    <property type="entry name" value="PROTEIN_KINASE_DOM"/>
    <property type="match status" value="1"/>
</dbReference>
<dbReference type="GO" id="GO:0005524">
    <property type="term" value="F:ATP binding"/>
    <property type="evidence" value="ECO:0007669"/>
    <property type="project" value="UniProtKB-KW"/>
</dbReference>
<evidence type="ECO:0000256" key="2">
    <source>
        <dbReference type="ARBA" id="ARBA00004496"/>
    </source>
</evidence>
<feature type="compositionally biased region" description="Basic and acidic residues" evidence="15">
    <location>
        <begin position="1435"/>
        <end position="1451"/>
    </location>
</feature>
<feature type="region of interest" description="Disordered" evidence="15">
    <location>
        <begin position="776"/>
        <end position="843"/>
    </location>
</feature>
<dbReference type="FunFam" id="1.20.1480.20:FF:000001">
    <property type="entry name" value="microtubule-associated serine/threonine-protein kinase 4 isoform X1"/>
    <property type="match status" value="1"/>
</dbReference>
<dbReference type="GO" id="GO:0005737">
    <property type="term" value="C:cytoplasm"/>
    <property type="evidence" value="ECO:0007669"/>
    <property type="project" value="UniProtKB-SubCell"/>
</dbReference>
<dbReference type="Gene3D" id="1.10.510.10">
    <property type="entry name" value="Transferase(Phosphotransferase) domain 1"/>
    <property type="match status" value="1"/>
</dbReference>
<evidence type="ECO:0000256" key="8">
    <source>
        <dbReference type="ARBA" id="ARBA00022679"/>
    </source>
</evidence>
<feature type="compositionally biased region" description="Polar residues" evidence="15">
    <location>
        <begin position="947"/>
        <end position="959"/>
    </location>
</feature>
<dbReference type="PROSITE" id="PS00108">
    <property type="entry name" value="PROTEIN_KINASE_ST"/>
    <property type="match status" value="1"/>
</dbReference>
<evidence type="ECO:0000256" key="15">
    <source>
        <dbReference type="SAM" id="MobiDB-lite"/>
    </source>
</evidence>
<dbReference type="CDD" id="cd06705">
    <property type="entry name" value="PDZ_MAST"/>
    <property type="match status" value="1"/>
</dbReference>
<dbReference type="EMBL" id="JAODUP010000266">
    <property type="protein sequence ID" value="KAK2154538.1"/>
    <property type="molecule type" value="Genomic_DNA"/>
</dbReference>
<comment type="catalytic activity">
    <reaction evidence="14">
        <text>L-seryl-[protein] + ATP = O-phospho-L-seryl-[protein] + ADP + H(+)</text>
        <dbReference type="Rhea" id="RHEA:17989"/>
        <dbReference type="Rhea" id="RHEA-COMP:9863"/>
        <dbReference type="Rhea" id="RHEA-COMP:11604"/>
        <dbReference type="ChEBI" id="CHEBI:15378"/>
        <dbReference type="ChEBI" id="CHEBI:29999"/>
        <dbReference type="ChEBI" id="CHEBI:30616"/>
        <dbReference type="ChEBI" id="CHEBI:83421"/>
        <dbReference type="ChEBI" id="CHEBI:456216"/>
        <dbReference type="EC" id="2.7.11.1"/>
    </reaction>
</comment>
<dbReference type="GO" id="GO:0000287">
    <property type="term" value="F:magnesium ion binding"/>
    <property type="evidence" value="ECO:0007669"/>
    <property type="project" value="InterPro"/>
</dbReference>
<evidence type="ECO:0000256" key="14">
    <source>
        <dbReference type="ARBA" id="ARBA00048679"/>
    </source>
</evidence>
<comment type="catalytic activity">
    <reaction evidence="13">
        <text>L-threonyl-[protein] + ATP = O-phospho-L-threonyl-[protein] + ADP + H(+)</text>
        <dbReference type="Rhea" id="RHEA:46608"/>
        <dbReference type="Rhea" id="RHEA-COMP:11060"/>
        <dbReference type="Rhea" id="RHEA-COMP:11605"/>
        <dbReference type="ChEBI" id="CHEBI:15378"/>
        <dbReference type="ChEBI" id="CHEBI:30013"/>
        <dbReference type="ChEBI" id="CHEBI:30616"/>
        <dbReference type="ChEBI" id="CHEBI:61977"/>
        <dbReference type="ChEBI" id="CHEBI:456216"/>
        <dbReference type="EC" id="2.7.11.1"/>
    </reaction>
</comment>
<feature type="region of interest" description="Disordered" evidence="15">
    <location>
        <begin position="895"/>
        <end position="1023"/>
    </location>
</feature>
<feature type="compositionally biased region" description="Polar residues" evidence="15">
    <location>
        <begin position="1294"/>
        <end position="1314"/>
    </location>
</feature>
<dbReference type="InterPro" id="IPR015022">
    <property type="entry name" value="MAST_pre-PK_dom"/>
</dbReference>
<comment type="subcellular location">
    <subcellularLocation>
        <location evidence="2">Cytoplasm</location>
    </subcellularLocation>
</comment>
<evidence type="ECO:0000256" key="4">
    <source>
        <dbReference type="ARBA" id="ARBA00012513"/>
    </source>
</evidence>
<feature type="compositionally biased region" description="Low complexity" evidence="15">
    <location>
        <begin position="899"/>
        <end position="928"/>
    </location>
</feature>
<keyword evidence="7" id="KW-0597">Phosphoprotein</keyword>
<evidence type="ECO:0000259" key="18">
    <source>
        <dbReference type="PROSITE" id="PS51285"/>
    </source>
</evidence>
<feature type="region of interest" description="Disordered" evidence="15">
    <location>
        <begin position="155"/>
        <end position="196"/>
    </location>
</feature>
<feature type="compositionally biased region" description="Low complexity" evidence="15">
    <location>
        <begin position="1258"/>
        <end position="1293"/>
    </location>
</feature>
<dbReference type="PANTHER" id="PTHR24356">
    <property type="entry name" value="SERINE/THREONINE-PROTEIN KINASE"/>
    <property type="match status" value="1"/>
</dbReference>
<dbReference type="InterPro" id="IPR011009">
    <property type="entry name" value="Kinase-like_dom_sf"/>
</dbReference>
<dbReference type="FunFam" id="2.30.42.10:FF:000008">
    <property type="entry name" value="microtubule-associated serine/threonine-protein kinase 4 isoform X2"/>
    <property type="match status" value="1"/>
</dbReference>
<feature type="compositionally biased region" description="Low complexity" evidence="15">
    <location>
        <begin position="801"/>
        <end position="822"/>
    </location>
</feature>
<comment type="caution">
    <text evidence="19">The sequence shown here is derived from an EMBL/GenBank/DDBJ whole genome shotgun (WGS) entry which is preliminary data.</text>
</comment>
<feature type="region of interest" description="Disordered" evidence="15">
    <location>
        <begin position="362"/>
        <end position="403"/>
    </location>
</feature>
<evidence type="ECO:0000313" key="19">
    <source>
        <dbReference type="EMBL" id="KAK2154538.1"/>
    </source>
</evidence>
<name>A0AAD9N3X9_9ANNE</name>
<feature type="region of interest" description="Disordered" evidence="15">
    <location>
        <begin position="71"/>
        <end position="93"/>
    </location>
</feature>
<dbReference type="EC" id="2.7.11.1" evidence="4"/>
<protein>
    <recommendedName>
        <fullName evidence="4">non-specific serine/threonine protein kinase</fullName>
        <ecNumber evidence="4">2.7.11.1</ecNumber>
    </recommendedName>
</protein>
<dbReference type="Gene3D" id="3.30.200.20">
    <property type="entry name" value="Phosphorylase Kinase, domain 1"/>
    <property type="match status" value="1"/>
</dbReference>
<feature type="compositionally biased region" description="Basic and acidic residues" evidence="15">
    <location>
        <begin position="961"/>
        <end position="971"/>
    </location>
</feature>
<dbReference type="PROSITE" id="PS51285">
    <property type="entry name" value="AGC_KINASE_CTER"/>
    <property type="match status" value="1"/>
</dbReference>
<feature type="region of interest" description="Disordered" evidence="15">
    <location>
        <begin position="1170"/>
        <end position="1451"/>
    </location>
</feature>
<feature type="compositionally biased region" description="Basic and acidic residues" evidence="15">
    <location>
        <begin position="1408"/>
        <end position="1422"/>
    </location>
</feature>
<comment type="similarity">
    <text evidence="3">Belongs to the protein kinase superfamily. AGC Ser/Thr protein kinase family.</text>
</comment>
<feature type="compositionally biased region" description="Basic and acidic residues" evidence="15">
    <location>
        <begin position="380"/>
        <end position="403"/>
    </location>
</feature>
<keyword evidence="20" id="KW-1185">Reference proteome</keyword>
<keyword evidence="12" id="KW-0460">Magnesium</keyword>
<feature type="region of interest" description="Disordered" evidence="15">
    <location>
        <begin position="1044"/>
        <end position="1068"/>
    </location>
</feature>
<dbReference type="GO" id="GO:0004674">
    <property type="term" value="F:protein serine/threonine kinase activity"/>
    <property type="evidence" value="ECO:0007669"/>
    <property type="project" value="UniProtKB-KW"/>
</dbReference>
<feature type="compositionally biased region" description="Basic and acidic residues" evidence="15">
    <location>
        <begin position="776"/>
        <end position="800"/>
    </location>
</feature>
<evidence type="ECO:0000259" key="17">
    <source>
        <dbReference type="PROSITE" id="PS50106"/>
    </source>
</evidence>
<keyword evidence="8" id="KW-0808">Transferase</keyword>
<dbReference type="PANTHER" id="PTHR24356:SF414">
    <property type="entry name" value="NON-SPECIFIC SERINE_THREONINE PROTEIN KINASE"/>
    <property type="match status" value="1"/>
</dbReference>
<dbReference type="SUPFAM" id="SSF56112">
    <property type="entry name" value="Protein kinase-like (PK-like)"/>
    <property type="match status" value="1"/>
</dbReference>
<feature type="compositionally biased region" description="Low complexity" evidence="15">
    <location>
        <begin position="1044"/>
        <end position="1065"/>
    </location>
</feature>
<sequence>MEGGCLDEEEEATSCLRKATSVQHLPSPELATLGLFRLQRCHSYIYHNNGVSEWIGIFTLLLDDDDDDDVVRGSPLESPRTASPNQHGHFPFAACKSSRLDGRRWSVASLPSSGYGTNTPGSSNVSSQYSSQEKLHQLPYQPTADELQLLHKHFSSNESNPGLDEESGKGRRSPHMRPRSRSLSSPARSPGIDSETMMMNNVYRERFPKAVAQMEERLRMFIEQHKNLDHTEIESDGVARFVHHQIVELARDCLEKSEKKLISSSYFFELTEKLEKLRHDCHERSPQCVLQITQLINRFLIIVSRPARLLECLEFDPEDFYRLLEAAEGQAKQTIKTDIPRYIISKLGLNRDPLAEITDVASVDSGRPDTPELDECDLESDVKDDNKLTHKKPPKAEKSKGIISKELRTPSEEDFETIKLISNGAYGAVYLVRHKATRQRFAMKKLLKYNLMLRNQVEQVFAERDILTFTDNPFVVSLYCSFETKRHLCMVLEYVEGGDCAALLKNVGPLPPDLARMYFAETVLALEYLHNYGIVHRDLKPDNLLITSMGHIKLTDFGLSKMGLMNLTTNMYEGSIDKDCQQFRDMQVFGTPEYIAPEVILRKGYGKPVDWWAMGIILYEFLMGYVPFFGNTPEELFSQVINEEVEWPDDESCPPEEAQDLVCRLLQQNPLDRLGTGGASEVKEHFFFQNLDWDGLLRQKAEFVPQLDHEEDTSYFETRADRYNHELELEDTEDEMDDVMFHSFSSCSPRLSKVYQKFEELKELEKIAAESHKALEDKKDGTRSKMVDWSSRDSEYDHSSDSSLANTSSDVTLDQQSQSLSDSKLEDSPQRTPQMRKKVQAGGFSDSCLLRKDSSVSTCSEESADVETPVTLKAINQHPRHSLDERQLIICSTPKSDDSLISSSSDVNSPRSSPLVRSSLSEIGSESSPTLLRRKRQDPIPKFSISVEDNGSGFQQSKELSPVEEKEKEDPGSTMPSPKQMLFKCSGGATGHSISTPLTTHAGERKESKSEPKKQLMPSSKAGFHKSASASSLTLLIPPVDELQSQPIISPGGSSTSSRDASPSREFSGLNLSLKPPICIKRGPRGYGFTLRAIRVYYGDSDYYTLHHLVINVEPGSPSCDAGLKAGDLVTHVNGEAVQGLLHIQVVSLIVSGGNRVTLRALPLDSTSIKVGGRKRDHQQGKMTRQRSKKKHQRGKTEEKKRRTSLFKRLSNKRAAEQHLSSPLTPSRSFPHQLSRSLSSGDSLPGSPTRIRSPRSPPMNRSSTSDSAHSTANSSQSSSPSSSTPNSPAGSSSHFNRPSTLQGLKQKLQSPKTTGSHRRKSVHNIPLSPLARTPSTSPMATSPTRSPSPLTMVHGQGHPVGISNMTQTYNPGQQQSTPTGPSLTPQGRKSITRPKSCEPLSPLLRRAFSPDRLHPSAAEKHQVHLQTHPLQRKSSLQEKSRDKHRENRDSL</sequence>
<dbReference type="Proteomes" id="UP001208570">
    <property type="component" value="Unassembled WGS sequence"/>
</dbReference>
<evidence type="ECO:0000256" key="7">
    <source>
        <dbReference type="ARBA" id="ARBA00022553"/>
    </source>
</evidence>
<dbReference type="FunFam" id="1.10.510.10:FF:000012">
    <property type="entry name" value="microtubule-associated serine/threonine-protein kinase 2 isoform X1"/>
    <property type="match status" value="1"/>
</dbReference>